<evidence type="ECO:0000256" key="6">
    <source>
        <dbReference type="SAM" id="SignalP"/>
    </source>
</evidence>
<dbReference type="PROSITE" id="PS51484">
    <property type="entry name" value="G8"/>
    <property type="match status" value="1"/>
</dbReference>
<keyword evidence="2" id="KW-0472">Membrane</keyword>
<feature type="compositionally biased region" description="Pro residues" evidence="5">
    <location>
        <begin position="31"/>
        <end position="49"/>
    </location>
</feature>
<dbReference type="GO" id="GO:0005886">
    <property type="term" value="C:plasma membrane"/>
    <property type="evidence" value="ECO:0007669"/>
    <property type="project" value="UniProtKB-SubCell"/>
</dbReference>
<evidence type="ECO:0000313" key="9">
    <source>
        <dbReference type="Proteomes" id="UP000186607"/>
    </source>
</evidence>
<name>A0A1U7P256_9DEIO</name>
<comment type="subcellular location">
    <subcellularLocation>
        <location evidence="1">Cell membrane</location>
    </subcellularLocation>
</comment>
<organism evidence="8 9">
    <name type="scientific">Deinococcus marmoris</name>
    <dbReference type="NCBI Taxonomy" id="249408"/>
    <lineage>
        <taxon>Bacteria</taxon>
        <taxon>Thermotogati</taxon>
        <taxon>Deinococcota</taxon>
        <taxon>Deinococci</taxon>
        <taxon>Deinococcales</taxon>
        <taxon>Deinococcaceae</taxon>
        <taxon>Deinococcus</taxon>
    </lineage>
</organism>
<evidence type="ECO:0000259" key="7">
    <source>
        <dbReference type="PROSITE" id="PS51484"/>
    </source>
</evidence>
<dbReference type="InterPro" id="IPR052387">
    <property type="entry name" value="Fibrocystin"/>
</dbReference>
<feature type="chain" id="PRO_5012911252" evidence="6">
    <location>
        <begin position="29"/>
        <end position="841"/>
    </location>
</feature>
<gene>
    <name evidence="8" type="ORF">BOO71_0003343</name>
</gene>
<evidence type="ECO:0000256" key="1">
    <source>
        <dbReference type="ARBA" id="ARBA00004236"/>
    </source>
</evidence>
<dbReference type="RefSeq" id="WP_083653063.1">
    <property type="nucleotide sequence ID" value="NZ_MSTI01000038.1"/>
</dbReference>
<evidence type="ECO:0000256" key="2">
    <source>
        <dbReference type="ARBA" id="ARBA00022475"/>
    </source>
</evidence>
<keyword evidence="9" id="KW-1185">Reference proteome</keyword>
<evidence type="ECO:0000256" key="4">
    <source>
        <dbReference type="ARBA" id="ARBA00023180"/>
    </source>
</evidence>
<dbReference type="InterPro" id="IPR019316">
    <property type="entry name" value="G8_domain"/>
</dbReference>
<protein>
    <submittedName>
        <fullName evidence="8">Copper binding protein, plastocyanin/azurin family</fullName>
    </submittedName>
</protein>
<dbReference type="PROSITE" id="PS51257">
    <property type="entry name" value="PROKAR_LIPOPROTEIN"/>
    <property type="match status" value="1"/>
</dbReference>
<dbReference type="Pfam" id="PF10162">
    <property type="entry name" value="G8"/>
    <property type="match status" value="1"/>
</dbReference>
<feature type="region of interest" description="Disordered" evidence="5">
    <location>
        <begin position="26"/>
        <end position="52"/>
    </location>
</feature>
<dbReference type="AlphaFoldDB" id="A0A1U7P256"/>
<evidence type="ECO:0000313" key="8">
    <source>
        <dbReference type="EMBL" id="OLV19265.1"/>
    </source>
</evidence>
<accession>A0A1U7P256</accession>
<keyword evidence="3 6" id="KW-0732">Signal</keyword>
<dbReference type="InterPro" id="IPR011050">
    <property type="entry name" value="Pectin_lyase_fold/virulence"/>
</dbReference>
<dbReference type="eggNOG" id="COG3794">
    <property type="taxonomic scope" value="Bacteria"/>
</dbReference>
<proteinExistence type="predicted"/>
<evidence type="ECO:0000256" key="3">
    <source>
        <dbReference type="ARBA" id="ARBA00022729"/>
    </source>
</evidence>
<reference evidence="8 9" key="1">
    <citation type="submission" date="2017-01" db="EMBL/GenBank/DDBJ databases">
        <title>Genome Analysis of Deinococcus marmoris KOPRI26562.</title>
        <authorList>
            <person name="Kim J.H."/>
            <person name="Oh H.-M."/>
        </authorList>
    </citation>
    <scope>NUCLEOTIDE SEQUENCE [LARGE SCALE GENOMIC DNA]</scope>
    <source>
        <strain evidence="8 9">KOPRI26562</strain>
    </source>
</reference>
<dbReference type="STRING" id="249408.BOO71_0003343"/>
<dbReference type="SUPFAM" id="SSF51126">
    <property type="entry name" value="Pectin lyase-like"/>
    <property type="match status" value="1"/>
</dbReference>
<feature type="region of interest" description="Disordered" evidence="5">
    <location>
        <begin position="459"/>
        <end position="479"/>
    </location>
</feature>
<dbReference type="InterPro" id="IPR012334">
    <property type="entry name" value="Pectin_lyas_fold"/>
</dbReference>
<feature type="domain" description="G8" evidence="7">
    <location>
        <begin position="62"/>
        <end position="180"/>
    </location>
</feature>
<feature type="signal peptide" evidence="6">
    <location>
        <begin position="1"/>
        <end position="28"/>
    </location>
</feature>
<dbReference type="InterPro" id="IPR055401">
    <property type="entry name" value="CEMIP_beta-hel_dom"/>
</dbReference>
<dbReference type="Pfam" id="PF24606">
    <property type="entry name" value="CEMIP_beta-hel"/>
    <property type="match status" value="1"/>
</dbReference>
<evidence type="ECO:0000256" key="5">
    <source>
        <dbReference type="SAM" id="MobiDB-lite"/>
    </source>
</evidence>
<dbReference type="Proteomes" id="UP000186607">
    <property type="component" value="Unassembled WGS sequence"/>
</dbReference>
<dbReference type="Gene3D" id="2.160.20.10">
    <property type="entry name" value="Single-stranded right-handed beta-helix, Pectin lyase-like"/>
    <property type="match status" value="1"/>
</dbReference>
<sequence>MTVRLWPSFLLLTAALIGCGAAPGQAGATLPPQPQEQPHAQPPETPPLPTANLSRVDWSAASTWPGGKLPAAGQTVTLPAGKRVVLDVSPPDLAGLTIPAGSALEFAGQDLTLRAGWIMLHGELRVGSEASPFTHRAEIVLTDQTPGEDVMGMGDRVIGVMGGALELHGQPRLAWTRLSATVSAGSRTLTLDRAPDWAAGDTLTLTSTDFGPAQTEEVAVQSVSGRTVMLALPLKYTHWGQDAKFGTRTVSERAEVGLLTRNIRISAGEDALKTGLGAQIMVMAGGQARIEGAELMRVGQRNTLRRYPVHFHQVGDASASYVRGNSIHASFNRCVTIHGTQNLRVQDNVTYDSVGHCIFLEDGDETGNSLSGNLITRVRAPDKKRGETPLLDSDKRPAAFWLTNSANTVTGNVAAGVDGVGFWYALPEHPTGLATERGKTIWPRRTPLGVFSNNLAHSGDTGLNVDDGPRPDGTTESAYYQPLSNPADGKSAGVRASFGGFTAYKQRDHGVWLRGAGLTLSSATLADNGVGATFAANDSLMDSALLVGETANLGTPEDWEAKGAGGRSLPRPWDAAFPVRGFQFYDGHVSIQNSAVAAFKSTSVRQASGLGYLTGNAFALEPQNDARGLSWLDDSARVYFPPAKAGMDGDLAATFLDADGSVSGAAGKTITASPLLKDAPDCAAKTVWNASLCAGQYAHLWLNDTTGGKIAPLNVKNARGTAISLSGTPGNSTDDFHTSVRLGETYALTPSGASAHLRLGFGGRKPGDTLRLSLPASGEPILYRDWWVDERNRLKKVSLAELEGSTGDSYALEGGRLHLKLVVQGDRDYAVVDVCAAALCK</sequence>
<dbReference type="PANTHER" id="PTHR46769:SF2">
    <property type="entry name" value="FIBROCYSTIN-L ISOFORM 2 PRECURSOR-RELATED"/>
    <property type="match status" value="1"/>
</dbReference>
<dbReference type="SMART" id="SM01225">
    <property type="entry name" value="G8"/>
    <property type="match status" value="1"/>
</dbReference>
<keyword evidence="4" id="KW-0325">Glycoprotein</keyword>
<dbReference type="PANTHER" id="PTHR46769">
    <property type="entry name" value="POLYCYSTIC KIDNEY AND HEPATIC DISEASE 1 (AUTOSOMAL RECESSIVE)-LIKE 1"/>
    <property type="match status" value="1"/>
</dbReference>
<keyword evidence="2" id="KW-1003">Cell membrane</keyword>
<dbReference type="EMBL" id="MSTI01000038">
    <property type="protein sequence ID" value="OLV19265.1"/>
    <property type="molecule type" value="Genomic_DNA"/>
</dbReference>
<dbReference type="OrthoDB" id="9815414at2"/>
<comment type="caution">
    <text evidence="8">The sequence shown here is derived from an EMBL/GenBank/DDBJ whole genome shotgun (WGS) entry which is preliminary data.</text>
</comment>